<dbReference type="Proteomes" id="UP000198553">
    <property type="component" value="Unassembled WGS sequence"/>
</dbReference>
<dbReference type="InterPro" id="IPR024623">
    <property type="entry name" value="YtxH"/>
</dbReference>
<dbReference type="InterPro" id="IPR052928">
    <property type="entry name" value="Desiccation-related_membrane"/>
</dbReference>
<evidence type="ECO:0000313" key="3">
    <source>
        <dbReference type="EMBL" id="SEM38963.1"/>
    </source>
</evidence>
<feature type="transmembrane region" description="Helical" evidence="2">
    <location>
        <begin position="20"/>
        <end position="38"/>
    </location>
</feature>
<sequence length="151" mass="16656">MSSRELNGKEETKTNSRDFIVGAFLGALAGAAAALLLTPKSGRDLRSTINGQTSSILDRTDEIKGKAISKSNEFALAAKEKANTVVNSMSQQSSELLKKVKEQRQFDETDIEAQAAEESQPRSYVSTSEEIQRKLEETQKAFDETEMKLNH</sequence>
<dbReference type="PANTHER" id="PTHR35792:SF1">
    <property type="entry name" value="SLL0268 PROTEIN"/>
    <property type="match status" value="1"/>
</dbReference>
<evidence type="ECO:0000256" key="2">
    <source>
        <dbReference type="SAM" id="Phobius"/>
    </source>
</evidence>
<keyword evidence="2" id="KW-1133">Transmembrane helix</keyword>
<dbReference type="EMBL" id="FOBW01000002">
    <property type="protein sequence ID" value="SEM38963.1"/>
    <property type="molecule type" value="Genomic_DNA"/>
</dbReference>
<keyword evidence="2" id="KW-0472">Membrane</keyword>
<feature type="compositionally biased region" description="Basic and acidic residues" evidence="1">
    <location>
        <begin position="130"/>
        <end position="151"/>
    </location>
</feature>
<evidence type="ECO:0000313" key="4">
    <source>
        <dbReference type="Proteomes" id="UP000198553"/>
    </source>
</evidence>
<evidence type="ECO:0000256" key="1">
    <source>
        <dbReference type="SAM" id="MobiDB-lite"/>
    </source>
</evidence>
<keyword evidence="2" id="KW-0812">Transmembrane</keyword>
<accession>A0A1H7XZ23</accession>
<keyword evidence="4" id="KW-1185">Reference proteome</keyword>
<organism evidence="3 4">
    <name type="scientific">Mesobacillus persicus</name>
    <dbReference type="NCBI Taxonomy" id="930146"/>
    <lineage>
        <taxon>Bacteria</taxon>
        <taxon>Bacillati</taxon>
        <taxon>Bacillota</taxon>
        <taxon>Bacilli</taxon>
        <taxon>Bacillales</taxon>
        <taxon>Bacillaceae</taxon>
        <taxon>Mesobacillus</taxon>
    </lineage>
</organism>
<feature type="region of interest" description="Disordered" evidence="1">
    <location>
        <begin position="111"/>
        <end position="151"/>
    </location>
</feature>
<gene>
    <name evidence="3" type="ORF">SAMN05192533_102436</name>
</gene>
<name>A0A1H7XZ23_9BACI</name>
<dbReference type="PANTHER" id="PTHR35792">
    <property type="entry name" value="GENERAL STRESS PROTEIN"/>
    <property type="match status" value="1"/>
</dbReference>
<dbReference type="Pfam" id="PF12732">
    <property type="entry name" value="YtxH"/>
    <property type="match status" value="1"/>
</dbReference>
<dbReference type="RefSeq" id="WP_170843792.1">
    <property type="nucleotide sequence ID" value="NZ_FOBW01000002.1"/>
</dbReference>
<reference evidence="4" key="1">
    <citation type="submission" date="2016-10" db="EMBL/GenBank/DDBJ databases">
        <authorList>
            <person name="Varghese N."/>
            <person name="Submissions S."/>
        </authorList>
    </citation>
    <scope>NUCLEOTIDE SEQUENCE [LARGE SCALE GENOMIC DNA]</scope>
    <source>
        <strain evidence="4">B48,IBRC-M 10115,DSM 25386,CECT 8001</strain>
    </source>
</reference>
<protein>
    <submittedName>
        <fullName evidence="3">Gas vesicle protein</fullName>
    </submittedName>
</protein>
<proteinExistence type="predicted"/>
<dbReference type="STRING" id="930146.SAMN05192533_102436"/>
<dbReference type="AlphaFoldDB" id="A0A1H7XZ23"/>